<sequence>MKLLMDIEYLCLKNKVERICNVIFCDEIPYKPLTVEITGCRDMCHVEENGSTQVSDEVTLTGIEAPACFSEALMSPKSKLREEAMMKEEQSHEENGTIGAYRTFRKSTDT</sequence>
<protein>
    <submittedName>
        <fullName evidence="2">Uncharacterized protein</fullName>
    </submittedName>
</protein>
<feature type="compositionally biased region" description="Basic and acidic residues" evidence="1">
    <location>
        <begin position="82"/>
        <end position="95"/>
    </location>
</feature>
<gene>
    <name evidence="2" type="ORF">AVEN_103344_1</name>
</gene>
<name>A0A4Y2KA63_ARAVE</name>
<organism evidence="2 3">
    <name type="scientific">Araneus ventricosus</name>
    <name type="common">Orbweaver spider</name>
    <name type="synonym">Epeira ventricosa</name>
    <dbReference type="NCBI Taxonomy" id="182803"/>
    <lineage>
        <taxon>Eukaryota</taxon>
        <taxon>Metazoa</taxon>
        <taxon>Ecdysozoa</taxon>
        <taxon>Arthropoda</taxon>
        <taxon>Chelicerata</taxon>
        <taxon>Arachnida</taxon>
        <taxon>Araneae</taxon>
        <taxon>Araneomorphae</taxon>
        <taxon>Entelegynae</taxon>
        <taxon>Araneoidea</taxon>
        <taxon>Araneidae</taxon>
        <taxon>Araneus</taxon>
    </lineage>
</organism>
<evidence type="ECO:0000313" key="3">
    <source>
        <dbReference type="Proteomes" id="UP000499080"/>
    </source>
</evidence>
<reference evidence="2 3" key="1">
    <citation type="journal article" date="2019" name="Sci. Rep.">
        <title>Orb-weaving spider Araneus ventricosus genome elucidates the spidroin gene catalogue.</title>
        <authorList>
            <person name="Kono N."/>
            <person name="Nakamura H."/>
            <person name="Ohtoshi R."/>
            <person name="Moran D.A.P."/>
            <person name="Shinohara A."/>
            <person name="Yoshida Y."/>
            <person name="Fujiwara M."/>
            <person name="Mori M."/>
            <person name="Tomita M."/>
            <person name="Arakawa K."/>
        </authorList>
    </citation>
    <scope>NUCLEOTIDE SEQUENCE [LARGE SCALE GENOMIC DNA]</scope>
</reference>
<accession>A0A4Y2KA63</accession>
<evidence type="ECO:0000256" key="1">
    <source>
        <dbReference type="SAM" id="MobiDB-lite"/>
    </source>
</evidence>
<evidence type="ECO:0000313" key="2">
    <source>
        <dbReference type="EMBL" id="GBM99187.1"/>
    </source>
</evidence>
<proteinExistence type="predicted"/>
<feature type="region of interest" description="Disordered" evidence="1">
    <location>
        <begin position="82"/>
        <end position="110"/>
    </location>
</feature>
<dbReference type="EMBL" id="BGPR01004397">
    <property type="protein sequence ID" value="GBM99187.1"/>
    <property type="molecule type" value="Genomic_DNA"/>
</dbReference>
<comment type="caution">
    <text evidence="2">The sequence shown here is derived from an EMBL/GenBank/DDBJ whole genome shotgun (WGS) entry which is preliminary data.</text>
</comment>
<dbReference type="AlphaFoldDB" id="A0A4Y2KA63"/>
<dbReference type="Proteomes" id="UP000499080">
    <property type="component" value="Unassembled WGS sequence"/>
</dbReference>
<keyword evidence="3" id="KW-1185">Reference proteome</keyword>